<dbReference type="PANTHER" id="PTHR38050">
    <property type="match status" value="1"/>
</dbReference>
<evidence type="ECO:0000256" key="1">
    <source>
        <dbReference type="ARBA" id="ARBA00004613"/>
    </source>
</evidence>
<keyword evidence="4" id="KW-0858">Xylan degradation</keyword>
<reference evidence="11 12" key="1">
    <citation type="submission" date="2023-08" db="EMBL/GenBank/DDBJ databases">
        <title>The whole genome sequence of Lysobacter yananisis.</title>
        <authorList>
            <person name="Sun H."/>
        </authorList>
    </citation>
    <scope>NUCLEOTIDE SEQUENCE [LARGE SCALE GENOMIC DNA]</scope>
    <source>
        <strain evidence="11 12">SNNU513</strain>
    </source>
</reference>
<organism evidence="11 12">
    <name type="scientific">Lysobacter yananisis</name>
    <dbReference type="NCBI Taxonomy" id="1003114"/>
    <lineage>
        <taxon>Bacteria</taxon>
        <taxon>Pseudomonadati</taxon>
        <taxon>Pseudomonadota</taxon>
        <taxon>Gammaproteobacteria</taxon>
        <taxon>Lysobacterales</taxon>
        <taxon>Lysobacteraceae</taxon>
        <taxon>Lysobacter</taxon>
    </lineage>
</organism>
<dbReference type="Proteomes" id="UP001229313">
    <property type="component" value="Chromosome"/>
</dbReference>
<evidence type="ECO:0000256" key="5">
    <source>
        <dbReference type="ARBA" id="ARBA00022729"/>
    </source>
</evidence>
<keyword evidence="5 10" id="KW-0732">Signal</keyword>
<keyword evidence="8" id="KW-0624">Polysaccharide degradation</keyword>
<comment type="function">
    <text evidence="9">Involved in degradation of plant cell walls. Hydrolyzes the feruloyl-arabinose ester bond in arabinoxylans, and the feruloyl-galactose ester bond in pectin. Active against paranitrophenyl-acetate, methyl ferulate and wheat arabinoxylan.</text>
</comment>
<comment type="subcellular location">
    <subcellularLocation>
        <location evidence="1">Secreted</location>
    </subcellularLocation>
</comment>
<evidence type="ECO:0000256" key="10">
    <source>
        <dbReference type="SAM" id="SignalP"/>
    </source>
</evidence>
<dbReference type="RefSeq" id="WP_309152521.1">
    <property type="nucleotide sequence ID" value="NZ_CP133568.1"/>
</dbReference>
<dbReference type="Gene3D" id="3.40.50.1820">
    <property type="entry name" value="alpha/beta hydrolase"/>
    <property type="match status" value="1"/>
</dbReference>
<evidence type="ECO:0000256" key="9">
    <source>
        <dbReference type="ARBA" id="ARBA00025250"/>
    </source>
</evidence>
<sequence>MLLALLAATALPGPAPAADAAPPSGQLSHVFSDAAGGERSYYVALPANYDRNKRYRLVVVFAGTDTSGREMHEWFGAGWRPPEVVGLERWMDDTVFVYPDQLYVWGDVSGWALGPKASPYDGWHDIRFAEELLAQAERDYSIDTDRVFATGHSWGGDMAAVVGCYLGSHLRAIAPVAANRPYWFGSPASDADCTGMPAVWTFFGRDDDHFGAASPDGLFGKEHNAFWTARQQCSSRYDSNGETRDYRGCKTGVRFTLYAGGQYSGGGGLRDHQPPDYFLRAVAQWLSGF</sequence>
<keyword evidence="12" id="KW-1185">Reference proteome</keyword>
<evidence type="ECO:0000313" key="11">
    <source>
        <dbReference type="EMBL" id="WMT03986.1"/>
    </source>
</evidence>
<evidence type="ECO:0000313" key="12">
    <source>
        <dbReference type="Proteomes" id="UP001229313"/>
    </source>
</evidence>
<proteinExistence type="inferred from homology"/>
<evidence type="ECO:0000256" key="8">
    <source>
        <dbReference type="ARBA" id="ARBA00023326"/>
    </source>
</evidence>
<evidence type="ECO:0000256" key="6">
    <source>
        <dbReference type="ARBA" id="ARBA00022801"/>
    </source>
</evidence>
<keyword evidence="7" id="KW-0119">Carbohydrate metabolism</keyword>
<feature type="signal peptide" evidence="10">
    <location>
        <begin position="1"/>
        <end position="17"/>
    </location>
</feature>
<dbReference type="SUPFAM" id="SSF53474">
    <property type="entry name" value="alpha/beta-Hydrolases"/>
    <property type="match status" value="1"/>
</dbReference>
<dbReference type="EMBL" id="CP133568">
    <property type="protein sequence ID" value="WMT03986.1"/>
    <property type="molecule type" value="Genomic_DNA"/>
</dbReference>
<evidence type="ECO:0000256" key="4">
    <source>
        <dbReference type="ARBA" id="ARBA00022651"/>
    </source>
</evidence>
<accession>A0ABY9PCT2</accession>
<evidence type="ECO:0000256" key="2">
    <source>
        <dbReference type="ARBA" id="ARBA00010278"/>
    </source>
</evidence>
<gene>
    <name evidence="11" type="ORF">RDV84_03820</name>
</gene>
<dbReference type="InterPro" id="IPR029058">
    <property type="entry name" value="AB_hydrolase_fold"/>
</dbReference>
<feature type="chain" id="PRO_5047549579" description="Polyhydroxybutyrate depolymerase" evidence="10">
    <location>
        <begin position="18"/>
        <end position="289"/>
    </location>
</feature>
<dbReference type="PANTHER" id="PTHR38050:SF1">
    <property type="entry name" value="FERULOYL ESTERASE C"/>
    <property type="match status" value="1"/>
</dbReference>
<comment type="similarity">
    <text evidence="2">Belongs to the faeC family.</text>
</comment>
<keyword evidence="6" id="KW-0378">Hydrolase</keyword>
<evidence type="ECO:0000256" key="7">
    <source>
        <dbReference type="ARBA" id="ARBA00023277"/>
    </source>
</evidence>
<evidence type="ECO:0008006" key="13">
    <source>
        <dbReference type="Google" id="ProtNLM"/>
    </source>
</evidence>
<dbReference type="InterPro" id="IPR043595">
    <property type="entry name" value="FaeB/C/D"/>
</dbReference>
<evidence type="ECO:0000256" key="3">
    <source>
        <dbReference type="ARBA" id="ARBA00022525"/>
    </source>
</evidence>
<name>A0ABY9PCT2_9GAMM</name>
<protein>
    <recommendedName>
        <fullName evidence="13">Polyhydroxybutyrate depolymerase</fullName>
    </recommendedName>
</protein>
<keyword evidence="3" id="KW-0964">Secreted</keyword>